<sequence>MSSTSMMLVTLAWPDLPLLLPNKLLAPSTTLSLTSPAFWDTSAFSGDSPLRMRLPTPVRKPPPFSAESRSCWVRSVSRSPVFSTRCSAWAPRKSTSSSRSASRPEPACSLASPLSVSVLVSAMAYLRRPVLFLAACFLAGAFFAGAFFTACFFAGADFLAGAFLAACFLAGGADFFAGAFLAGAFFAACFLAGADFLAGSFFGAGLRRAGFSGSGSSSSSGSSSGSSSSSSSSSKSSSSSSGPSSPSDSSDSSASKSSSSSGSSASSSYSSPSSSPFSPFSSSSSGSSDSSESSASSGFSSFCWPMRWVRSRRDSARSPRRRSAAEVSALRPAFSSSPRTCSLSSLTPGTSPSLPRPSPRSAWGLRPVRRPAR</sequence>
<dbReference type="PANTHER" id="PTHR15549:SF26">
    <property type="entry name" value="AXIAL BUDDING PATTERN PROTEIN 2-RELATED"/>
    <property type="match status" value="1"/>
</dbReference>
<reference evidence="7 8" key="1">
    <citation type="submission" date="2019-04" db="EMBL/GenBank/DDBJ databases">
        <title>Streptomyces sp. nov. Bv016 isolated from bark of Buahinia variegata.</title>
        <authorList>
            <person name="Kanchanasin P."/>
            <person name="Tanasupawat S."/>
            <person name="Yuki M."/>
            <person name="Kudo T."/>
        </authorList>
    </citation>
    <scope>NUCLEOTIDE SEQUENCE [LARGE SCALE GENOMIC DNA]</scope>
    <source>
        <strain evidence="7 8">Bv016</strain>
    </source>
</reference>
<evidence type="ECO:0000256" key="4">
    <source>
        <dbReference type="ARBA" id="ARBA00023136"/>
    </source>
</evidence>
<feature type="transmembrane region" description="Helical" evidence="6">
    <location>
        <begin position="130"/>
        <end position="155"/>
    </location>
</feature>
<evidence type="ECO:0000256" key="3">
    <source>
        <dbReference type="ARBA" id="ARBA00022989"/>
    </source>
</evidence>
<feature type="compositionally biased region" description="Low complexity" evidence="5">
    <location>
        <begin position="325"/>
        <end position="353"/>
    </location>
</feature>
<keyword evidence="2 6" id="KW-0812">Transmembrane</keyword>
<dbReference type="PANTHER" id="PTHR15549">
    <property type="entry name" value="PAIRED IMMUNOGLOBULIN-LIKE TYPE 2 RECEPTOR"/>
    <property type="match status" value="1"/>
</dbReference>
<keyword evidence="3 6" id="KW-1133">Transmembrane helix</keyword>
<evidence type="ECO:0000313" key="8">
    <source>
        <dbReference type="Proteomes" id="UP000298159"/>
    </source>
</evidence>
<keyword evidence="4 6" id="KW-0472">Membrane</keyword>
<evidence type="ECO:0000313" key="7">
    <source>
        <dbReference type="EMBL" id="TGN79962.1"/>
    </source>
</evidence>
<feature type="transmembrane region" description="Helical" evidence="6">
    <location>
        <begin position="175"/>
        <end position="198"/>
    </location>
</feature>
<dbReference type="AlphaFoldDB" id="A0A4Z1DCD6"/>
<evidence type="ECO:0000256" key="1">
    <source>
        <dbReference type="ARBA" id="ARBA00004167"/>
    </source>
</evidence>
<evidence type="ECO:0000256" key="5">
    <source>
        <dbReference type="SAM" id="MobiDB-lite"/>
    </source>
</evidence>
<feature type="compositionally biased region" description="Low complexity" evidence="5">
    <location>
        <begin position="213"/>
        <end position="302"/>
    </location>
</feature>
<name>A0A4Z1DCD6_9ACTN</name>
<evidence type="ECO:0000256" key="2">
    <source>
        <dbReference type="ARBA" id="ARBA00022692"/>
    </source>
</evidence>
<accession>A0A4Z1DCD6</accession>
<evidence type="ECO:0008006" key="9">
    <source>
        <dbReference type="Google" id="ProtNLM"/>
    </source>
</evidence>
<comment type="caution">
    <text evidence="7">The sequence shown here is derived from an EMBL/GenBank/DDBJ whole genome shotgun (WGS) entry which is preliminary data.</text>
</comment>
<proteinExistence type="predicted"/>
<feature type="region of interest" description="Disordered" evidence="5">
    <location>
        <begin position="213"/>
        <end position="373"/>
    </location>
</feature>
<evidence type="ECO:0000256" key="6">
    <source>
        <dbReference type="SAM" id="Phobius"/>
    </source>
</evidence>
<dbReference type="InterPro" id="IPR051694">
    <property type="entry name" value="Immunoregulatory_rcpt-like"/>
</dbReference>
<keyword evidence="8" id="KW-1185">Reference proteome</keyword>
<comment type="subcellular location">
    <subcellularLocation>
        <location evidence="1">Membrane</location>
        <topology evidence="1">Single-pass membrane protein</topology>
    </subcellularLocation>
</comment>
<dbReference type="GO" id="GO:0016020">
    <property type="term" value="C:membrane"/>
    <property type="evidence" value="ECO:0007669"/>
    <property type="project" value="UniProtKB-SubCell"/>
</dbReference>
<dbReference type="EMBL" id="SRRT01000002">
    <property type="protein sequence ID" value="TGN79962.1"/>
    <property type="molecule type" value="Genomic_DNA"/>
</dbReference>
<dbReference type="GO" id="GO:0071944">
    <property type="term" value="C:cell periphery"/>
    <property type="evidence" value="ECO:0007669"/>
    <property type="project" value="UniProtKB-ARBA"/>
</dbReference>
<protein>
    <recommendedName>
        <fullName evidence="9">Pentapeptide repeat-containing protein</fullName>
    </recommendedName>
</protein>
<gene>
    <name evidence="7" type="ORF">E5083_08900</name>
</gene>
<dbReference type="Proteomes" id="UP000298159">
    <property type="component" value="Unassembled WGS sequence"/>
</dbReference>
<organism evidence="7 8">
    <name type="scientific">Streptomyces bauhiniae</name>
    <dbReference type="NCBI Taxonomy" id="2340725"/>
    <lineage>
        <taxon>Bacteria</taxon>
        <taxon>Bacillati</taxon>
        <taxon>Actinomycetota</taxon>
        <taxon>Actinomycetes</taxon>
        <taxon>Kitasatosporales</taxon>
        <taxon>Streptomycetaceae</taxon>
        <taxon>Streptomyces</taxon>
    </lineage>
</organism>